<organism evidence="3 4">
    <name type="scientific">Acetomicrobium hydrogeniformans ATCC BAA-1850</name>
    <dbReference type="NCBI Taxonomy" id="592015"/>
    <lineage>
        <taxon>Bacteria</taxon>
        <taxon>Thermotogati</taxon>
        <taxon>Synergistota</taxon>
        <taxon>Synergistia</taxon>
        <taxon>Synergistales</taxon>
        <taxon>Acetomicrobiaceae</taxon>
        <taxon>Acetomicrobium</taxon>
    </lineage>
</organism>
<keyword evidence="1" id="KW-1133">Transmembrane helix</keyword>
<evidence type="ECO:0000313" key="4">
    <source>
        <dbReference type="Proteomes" id="UP000005273"/>
    </source>
</evidence>
<dbReference type="OrthoDB" id="3993at2"/>
<feature type="domain" description="GerMN" evidence="2">
    <location>
        <begin position="87"/>
        <end position="192"/>
    </location>
</feature>
<dbReference type="Proteomes" id="UP000005273">
    <property type="component" value="Unassembled WGS sequence"/>
</dbReference>
<gene>
    <name evidence="3" type="ORF">HMPREF1705_04136</name>
</gene>
<evidence type="ECO:0000256" key="1">
    <source>
        <dbReference type="SAM" id="Phobius"/>
    </source>
</evidence>
<reference evidence="4" key="1">
    <citation type="submission" date="2012-09" db="EMBL/GenBank/DDBJ databases">
        <authorList>
            <person name="Weinstock G."/>
            <person name="Sodergren E."/>
            <person name="Clifton S."/>
            <person name="Fulton L."/>
            <person name="Fulton B."/>
            <person name="Courtney L."/>
            <person name="Fronick C."/>
            <person name="Harrison M."/>
            <person name="Strong C."/>
            <person name="Farmer C."/>
            <person name="Delehaunty K."/>
            <person name="Markovic C."/>
            <person name="Hall O."/>
            <person name="Minx P."/>
            <person name="Tomlinson C."/>
            <person name="Mitreva M."/>
            <person name="Nelson J."/>
            <person name="Hou S."/>
            <person name="Wollam A."/>
            <person name="Pepin K.H."/>
            <person name="Johnson M."/>
            <person name="Bhonagiri V."/>
            <person name="Nash W.E."/>
            <person name="Suruliraj S."/>
            <person name="Warren W."/>
            <person name="Chinwalla A."/>
            <person name="Mardis E.R."/>
            <person name="Wilson R.K."/>
        </authorList>
    </citation>
    <scope>NUCLEOTIDE SEQUENCE [LARGE SCALE GENOMIC DNA]</scope>
    <source>
        <strain evidence="4">OS1</strain>
    </source>
</reference>
<protein>
    <recommendedName>
        <fullName evidence="2">GerMN domain-containing protein</fullName>
    </recommendedName>
</protein>
<dbReference type="InterPro" id="IPR019606">
    <property type="entry name" value="GerMN"/>
</dbReference>
<dbReference type="RefSeq" id="WP_009200240.1">
    <property type="nucleotide sequence ID" value="NZ_ACJX03000001.1"/>
</dbReference>
<evidence type="ECO:0000313" key="3">
    <source>
        <dbReference type="EMBL" id="KRT34886.1"/>
    </source>
</evidence>
<dbReference type="Pfam" id="PF10646">
    <property type="entry name" value="Germane"/>
    <property type="match status" value="1"/>
</dbReference>
<keyword evidence="1" id="KW-0472">Membrane</keyword>
<feature type="transmembrane region" description="Helical" evidence="1">
    <location>
        <begin position="27"/>
        <end position="49"/>
    </location>
</feature>
<keyword evidence="1" id="KW-0812">Transmembrane</keyword>
<dbReference type="eggNOG" id="COG5401">
    <property type="taxonomic scope" value="Bacteria"/>
</dbReference>
<dbReference type="AlphaFoldDB" id="A0A0T5X9A7"/>
<dbReference type="EMBL" id="ACJX03000001">
    <property type="protein sequence ID" value="KRT34886.1"/>
    <property type="molecule type" value="Genomic_DNA"/>
</dbReference>
<comment type="caution">
    <text evidence="3">The sequence shown here is derived from an EMBL/GenBank/DDBJ whole genome shotgun (WGS) entry which is preliminary data.</text>
</comment>
<proteinExistence type="predicted"/>
<sequence>MDNNELPRRRDREQKKVPQKAPLPYRIIAWTCLIMILFGLGYYGSGLIVRIFGKKLNVQQTISMEEQAQKFDEINDFGTHIAEVTLFLPDNGSLSVVGYRIVPSIPEENVTSSVEKWLSLMAAKGLVDGNSRVLHVFRNGEILYLDMNTPFYSSLQKLDRERALLFMTALLRTVIDNFDPIKEVKFLIEGKDAAMTDPVDLSVTWRLAPKF</sequence>
<dbReference type="STRING" id="592015.HMPREF1705_04136"/>
<accession>A0A0T5X9A7</accession>
<evidence type="ECO:0000259" key="2">
    <source>
        <dbReference type="Pfam" id="PF10646"/>
    </source>
</evidence>
<name>A0A0T5X9A7_9BACT</name>
<keyword evidence="4" id="KW-1185">Reference proteome</keyword>